<protein>
    <submittedName>
        <fullName evidence="1">Uncharacterized protein</fullName>
    </submittedName>
</protein>
<comment type="caution">
    <text evidence="1">The sequence shown here is derived from an EMBL/GenBank/DDBJ whole genome shotgun (WGS) entry which is preliminary data.</text>
</comment>
<name>A0ACC4CPA4_POPAL</name>
<accession>A0ACC4CPA4</accession>
<evidence type="ECO:0000313" key="2">
    <source>
        <dbReference type="Proteomes" id="UP000309997"/>
    </source>
</evidence>
<proteinExistence type="predicted"/>
<sequence>MVFDVAKFLREWVVYHSKIGVEKFVLYDNDSDDDLMKVIKELNQEGYSIERLHSLQPPADDRMLQSLLPKTPSSLTIDRTPGLGFEAAEPAGWENMFCEHEDKRLKLLTQRWLRKKTMTGYFQVSDNIQM</sequence>
<keyword evidence="2" id="KW-1185">Reference proteome</keyword>
<dbReference type="Proteomes" id="UP000309997">
    <property type="component" value="Unassembled WGS sequence"/>
</dbReference>
<dbReference type="EMBL" id="RCHU02000002">
    <property type="protein sequence ID" value="KAL3603205.1"/>
    <property type="molecule type" value="Genomic_DNA"/>
</dbReference>
<reference evidence="1 2" key="1">
    <citation type="journal article" date="2024" name="Plant Biotechnol. J.">
        <title>Genome and CRISPR/Cas9 system of a widespread forest tree (Populus alba) in the world.</title>
        <authorList>
            <person name="Liu Y.J."/>
            <person name="Jiang P.F."/>
            <person name="Han X.M."/>
            <person name="Li X.Y."/>
            <person name="Wang H.M."/>
            <person name="Wang Y.J."/>
            <person name="Wang X.X."/>
            <person name="Zeng Q.Y."/>
        </authorList>
    </citation>
    <scope>NUCLEOTIDE SEQUENCE [LARGE SCALE GENOMIC DNA]</scope>
    <source>
        <strain evidence="2">cv. PAL-ZL1</strain>
    </source>
</reference>
<evidence type="ECO:0000313" key="1">
    <source>
        <dbReference type="EMBL" id="KAL3603205.1"/>
    </source>
</evidence>
<gene>
    <name evidence="1" type="ORF">D5086_004064</name>
</gene>
<organism evidence="1 2">
    <name type="scientific">Populus alba</name>
    <name type="common">White poplar</name>
    <dbReference type="NCBI Taxonomy" id="43335"/>
    <lineage>
        <taxon>Eukaryota</taxon>
        <taxon>Viridiplantae</taxon>
        <taxon>Streptophyta</taxon>
        <taxon>Embryophyta</taxon>
        <taxon>Tracheophyta</taxon>
        <taxon>Spermatophyta</taxon>
        <taxon>Magnoliopsida</taxon>
        <taxon>eudicotyledons</taxon>
        <taxon>Gunneridae</taxon>
        <taxon>Pentapetalae</taxon>
        <taxon>rosids</taxon>
        <taxon>fabids</taxon>
        <taxon>Malpighiales</taxon>
        <taxon>Salicaceae</taxon>
        <taxon>Saliceae</taxon>
        <taxon>Populus</taxon>
    </lineage>
</organism>